<keyword evidence="3" id="KW-1185">Reference proteome</keyword>
<dbReference type="PANTHER" id="PTHR46312">
    <property type="entry name" value="NACHT DOMAIN-CONTAINING PROTEIN"/>
    <property type="match status" value="1"/>
</dbReference>
<feature type="compositionally biased region" description="Polar residues" evidence="1">
    <location>
        <begin position="23"/>
        <end position="41"/>
    </location>
</feature>
<dbReference type="PANTHER" id="PTHR46312:SF2">
    <property type="entry name" value="NUCLEOTIDE-BINDING OLIGOMERIZATION DOMAIN-CONTAINING PROTEIN 2-LIKE"/>
    <property type="match status" value="1"/>
</dbReference>
<reference evidence="2 3" key="1">
    <citation type="journal article" date="2023" name="Nucleic Acids Res.">
        <title>The hologenome of Daphnia magna reveals possible DNA methylation and microbiome-mediated evolution of the host genome.</title>
        <authorList>
            <person name="Chaturvedi A."/>
            <person name="Li X."/>
            <person name="Dhandapani V."/>
            <person name="Marshall H."/>
            <person name="Kissane S."/>
            <person name="Cuenca-Cambronero M."/>
            <person name="Asole G."/>
            <person name="Calvet F."/>
            <person name="Ruiz-Romero M."/>
            <person name="Marangio P."/>
            <person name="Guigo R."/>
            <person name="Rago D."/>
            <person name="Mirbahai L."/>
            <person name="Eastwood N."/>
            <person name="Colbourne J.K."/>
            <person name="Zhou J."/>
            <person name="Mallon E."/>
            <person name="Orsini L."/>
        </authorList>
    </citation>
    <scope>NUCLEOTIDE SEQUENCE [LARGE SCALE GENOMIC DNA]</scope>
    <source>
        <strain evidence="2">LRV0_1</strain>
    </source>
</reference>
<sequence length="1917" mass="221036">MTNKRDKLNKDSGRGTPVKKTRQNLANATQTPPLADASSSVPEEAPEVAQGLRKTNHGVIFQLKLLMLFLIRGIRAGHGFRLGTEMEDIGVDDGGKRQVNRYLQAKHKQDESTKITAGQLFNETEGDFSLLKYFSSYCGILSRGDDIQDCIICTNIGFNSDNLLKKGIQLITVNTDDEMFKFRRHPVARYKIKIAPGHAFWGKLRQVNVEEPATKLKRNATDNEINGFFDKLVFVVNTPNEVTLGKLLTEEVGEYYELNEADLQSDFILRNMLDWFKKKQSDFMTSEQGQQILQQGKHKLTSLRMTSVSINYQMKLQETIEFNAVAIDEMTEKLKTLLDSPNKIERIRTAFPKRTAVKVSAALKTLEKFKRDDSYLMSSSKGLKTTSASDKDAFKLEHQLLVVVCKDGHAEHDSYYENLIGDNQTRLTNKKVIILCHDGVETRDDLKFTQLSDNCMEKLLDKEVSFQGTVQTVRKLTKIGNREEVIDDNSMEELLVGKKVVNIPLHDFVPAFDEELYIEREIILPFDDTFFDELVDETDCTRDELLGKLKVTVKNNIEWFVDGREKEELWHKINKIFEKRRQSTDSAWLDNRIPEKDLTPLEEWENRVVVVSDVAGTGKSTMLSNYYRKMRNEKPDDWIIKMDLVDHIGALRQFNPDEVDQQVEAIKFFITNIPNVRESPFAQSLLRYKLQTGDGIVVMLDGFDEIPIQCQDKCISLIKAIRLTNLNALYITTRPHLNGKLQDSLFQLAYTLRDFSQEDQINYLSGYWKKQLKVDADAEVRSIATSIVDRLSKSLKGNERSFIGIPLQCHIVADCFESQVYDIIQNRCNLEALLEDLDSNLNLDTLYERLFKKKREIYRQEKAKVQQVDNHILHKSLEDHMECLEIYLRDLAVKTIVSDQTHIDCLLGKSNESAATIEKQYKKREEGSVCFGLLTLNRKGEFQFLHRTYAEYLMANYLYGGFRLDDKLRNKLLDKKPTRELIGSEILVGLQYQGVQLFIDCMLHEMVNHEEWRTITDPMPKSELPENFTHLTNDFYRVFIEKGSQENALTVAIKRYHANIFELFSRFVDSTLDKSKIQQLMNPLFNKPEDFFQSSLGPNFLTFFYERNRGGLQRLIDWHDGAETNNILLMITAIHGYAPELKFHDSRLSQEENKIFVSQLLDFMIKHHKTEQDEEPSQHMTPLRKTWSNTGESAIVSIVVRAFAFDVFKQTEVETLSNVLREMELTDVLIQLPMKMFVSAPELLQWVYNYHEQSNICTWVQQENSRMTLLRNMTFKADTKEVQNILKKVAQDVRSNVPETKKVAGEIVHYMTYRSGRNPYTLPYMAALCGREEIFRVMLQFVKDVVPNEELHKLLISRNGFLHGAFWDAMEIGEIEMLQLIVKAVKEIMGPESQLTLVKSMRSAIVKHSHLINILAKTMTEDDSSGFKYFNNFIFHDERNVATLESIDEQYLHKSISAEGRENWMKRLSDGAIKIPEIFICTLSKGLLEKFNDEELTCFLKVITSKSGQTSRSVSKWAKLVRGLCKARLAFGYEHRLELIFECISNKLGTRTVKELILCDNGEIVEWVALRGYTHILDAMIAALPPADREQIRQRQANNTHQKEFDKFLSEISIDWDKPLCYSDTVQIIHDCLKNGNKEQLSKFANSATFVYYIQENKFSVWNTLADTIFANGDGTTGRRRGRKSFVELMAEKLDAESIKILLLHDIGKGAFLIRLMLWEGTRSVWNVLDLLPADLRELLDIYVKKNGPDIVQGIFFSSAKEKLIAKMRKLGRIYSINILQFYLDYGNEEQLALFMDTITANHWNASAKRSMWGSASLHRFRFDIAIFVFLESVCEKLGKDAVKKLMLHKDKDELSIVIVYALRKNCLDIYTTILTLLDEGGRIEVSQLVDHVLSNADIKRHGDKLKAKWCESIKIT</sequence>
<accession>A0ABQ9ZFJ3</accession>
<comment type="caution">
    <text evidence="2">The sequence shown here is derived from an EMBL/GenBank/DDBJ whole genome shotgun (WGS) entry which is preliminary data.</text>
</comment>
<name>A0ABQ9ZFJ3_9CRUS</name>
<dbReference type="EMBL" id="JAOYFB010000003">
    <property type="protein sequence ID" value="KAK4011707.1"/>
    <property type="molecule type" value="Genomic_DNA"/>
</dbReference>
<gene>
    <name evidence="2" type="ORF">OUZ56_020825</name>
</gene>
<dbReference type="InterPro" id="IPR027417">
    <property type="entry name" value="P-loop_NTPase"/>
</dbReference>
<evidence type="ECO:0000256" key="1">
    <source>
        <dbReference type="SAM" id="MobiDB-lite"/>
    </source>
</evidence>
<protein>
    <recommendedName>
        <fullName evidence="4">NACHT domain-containing protein</fullName>
    </recommendedName>
</protein>
<evidence type="ECO:0000313" key="3">
    <source>
        <dbReference type="Proteomes" id="UP001234178"/>
    </source>
</evidence>
<proteinExistence type="predicted"/>
<feature type="compositionally biased region" description="Basic and acidic residues" evidence="1">
    <location>
        <begin position="1"/>
        <end position="13"/>
    </location>
</feature>
<dbReference type="Gene3D" id="3.40.50.300">
    <property type="entry name" value="P-loop containing nucleotide triphosphate hydrolases"/>
    <property type="match status" value="1"/>
</dbReference>
<organism evidence="2 3">
    <name type="scientific">Daphnia magna</name>
    <dbReference type="NCBI Taxonomy" id="35525"/>
    <lineage>
        <taxon>Eukaryota</taxon>
        <taxon>Metazoa</taxon>
        <taxon>Ecdysozoa</taxon>
        <taxon>Arthropoda</taxon>
        <taxon>Crustacea</taxon>
        <taxon>Branchiopoda</taxon>
        <taxon>Diplostraca</taxon>
        <taxon>Cladocera</taxon>
        <taxon>Anomopoda</taxon>
        <taxon>Daphniidae</taxon>
        <taxon>Daphnia</taxon>
    </lineage>
</organism>
<evidence type="ECO:0000313" key="2">
    <source>
        <dbReference type="EMBL" id="KAK4011707.1"/>
    </source>
</evidence>
<feature type="region of interest" description="Disordered" evidence="1">
    <location>
        <begin position="1"/>
        <end position="49"/>
    </location>
</feature>
<dbReference type="Proteomes" id="UP001234178">
    <property type="component" value="Unassembled WGS sequence"/>
</dbReference>
<evidence type="ECO:0008006" key="4">
    <source>
        <dbReference type="Google" id="ProtNLM"/>
    </source>
</evidence>